<organism evidence="2 3">
    <name type="scientific">Agrilactobacillus composti DSM 18527 = JCM 14202</name>
    <dbReference type="NCBI Taxonomy" id="1423734"/>
    <lineage>
        <taxon>Bacteria</taxon>
        <taxon>Bacillati</taxon>
        <taxon>Bacillota</taxon>
        <taxon>Bacilli</taxon>
        <taxon>Lactobacillales</taxon>
        <taxon>Lactobacillaceae</taxon>
        <taxon>Agrilactobacillus</taxon>
    </lineage>
</organism>
<gene>
    <name evidence="2" type="ORF">FC83_GL001706</name>
</gene>
<evidence type="ECO:0008006" key="4">
    <source>
        <dbReference type="Google" id="ProtNLM"/>
    </source>
</evidence>
<dbReference type="AlphaFoldDB" id="X0PN57"/>
<protein>
    <recommendedName>
        <fullName evidence="4">Surface layer protein A domain-containing protein</fullName>
    </recommendedName>
</protein>
<feature type="signal peptide" evidence="1">
    <location>
        <begin position="1"/>
        <end position="29"/>
    </location>
</feature>
<sequence>MKLKKLLLSVLGLALAASSLAFTSGQAQAASEWEPSNGYHWYPTVVTVTGPYGNESSARTYTKPGLFMGGTFDTRPYQGYTLPVGSQWKVEGYYSGNGGVSYDLGDGYWLYGKQANIPVNTAADAILSVLAKNGDYQNQNYQHIYGGQWDPFISGYWGGPYVAITSNVGKYVVYQDGSTHPVFFLY</sequence>
<dbReference type="RefSeq" id="WP_035450666.1">
    <property type="nucleotide sequence ID" value="NZ_AZGA01000088.1"/>
</dbReference>
<comment type="caution">
    <text evidence="2">The sequence shown here is derived from an EMBL/GenBank/DDBJ whole genome shotgun (WGS) entry which is preliminary data.</text>
</comment>
<dbReference type="STRING" id="1423734.FC83_GL001706"/>
<dbReference type="EMBL" id="AZGA01000088">
    <property type="protein sequence ID" value="KRM30571.1"/>
    <property type="molecule type" value="Genomic_DNA"/>
</dbReference>
<keyword evidence="1" id="KW-0732">Signal</keyword>
<dbReference type="OrthoDB" id="2255372at2"/>
<proteinExistence type="predicted"/>
<keyword evidence="3" id="KW-1185">Reference proteome</keyword>
<evidence type="ECO:0000256" key="1">
    <source>
        <dbReference type="SAM" id="SignalP"/>
    </source>
</evidence>
<name>X0PN57_9LACO</name>
<reference evidence="2 3" key="1">
    <citation type="journal article" date="2015" name="Genome Announc.">
        <title>Expanding the biotechnology potential of lactobacilli through comparative genomics of 213 strains and associated genera.</title>
        <authorList>
            <person name="Sun Z."/>
            <person name="Harris H.M."/>
            <person name="McCann A."/>
            <person name="Guo C."/>
            <person name="Argimon S."/>
            <person name="Zhang W."/>
            <person name="Yang X."/>
            <person name="Jeffery I.B."/>
            <person name="Cooney J.C."/>
            <person name="Kagawa T.F."/>
            <person name="Liu W."/>
            <person name="Song Y."/>
            <person name="Salvetti E."/>
            <person name="Wrobel A."/>
            <person name="Rasinkangas P."/>
            <person name="Parkhill J."/>
            <person name="Rea M.C."/>
            <person name="O'Sullivan O."/>
            <person name="Ritari J."/>
            <person name="Douillard F.P."/>
            <person name="Paul Ross R."/>
            <person name="Yang R."/>
            <person name="Briner A.E."/>
            <person name="Felis G.E."/>
            <person name="de Vos W.M."/>
            <person name="Barrangou R."/>
            <person name="Klaenhammer T.R."/>
            <person name="Caufield P.W."/>
            <person name="Cui Y."/>
            <person name="Zhang H."/>
            <person name="O'Toole P.W."/>
        </authorList>
    </citation>
    <scope>NUCLEOTIDE SEQUENCE [LARGE SCALE GENOMIC DNA]</scope>
    <source>
        <strain evidence="2 3">DSM 18527</strain>
    </source>
</reference>
<evidence type="ECO:0000313" key="3">
    <source>
        <dbReference type="Proteomes" id="UP000051236"/>
    </source>
</evidence>
<accession>X0PN57</accession>
<dbReference type="Proteomes" id="UP000051236">
    <property type="component" value="Unassembled WGS sequence"/>
</dbReference>
<feature type="chain" id="PRO_5009981006" description="Surface layer protein A domain-containing protein" evidence="1">
    <location>
        <begin position="30"/>
        <end position="186"/>
    </location>
</feature>
<dbReference type="PATRIC" id="fig|1423734.3.peg.1725"/>
<evidence type="ECO:0000313" key="2">
    <source>
        <dbReference type="EMBL" id="KRM30571.1"/>
    </source>
</evidence>